<dbReference type="PANTHER" id="PTHR15180:SF1">
    <property type="entry name" value="GENERAL TRANSCRIPTION FACTOR 3C POLYPEPTIDE 1"/>
    <property type="match status" value="1"/>
</dbReference>
<dbReference type="AlphaFoldDB" id="A0A3P9J5I9"/>
<dbReference type="Pfam" id="PF23704">
    <property type="entry name" value="WHD_GTF3C1_N"/>
    <property type="match status" value="1"/>
</dbReference>
<dbReference type="PANTHER" id="PTHR15180">
    <property type="entry name" value="GENERAL TRANSCRIPTION FACTOR 3C POLYPEPTIDE 1"/>
    <property type="match status" value="1"/>
</dbReference>
<feature type="domain" description="General transcription factor 3C polypeptide 1 winged-helix" evidence="7">
    <location>
        <begin position="2"/>
        <end position="61"/>
    </location>
</feature>
<dbReference type="InterPro" id="IPR056428">
    <property type="entry name" value="WH_GTF3C1"/>
</dbReference>
<evidence type="ECO:0000256" key="3">
    <source>
        <dbReference type="ARBA" id="ARBA00023125"/>
    </source>
</evidence>
<evidence type="ECO:0000313" key="8">
    <source>
        <dbReference type="Ensembl" id="ENSORLP00015027403.1"/>
    </source>
</evidence>
<dbReference type="Ensembl" id="ENSORLT00015000453.1">
    <property type="protein sequence ID" value="ENSORLP00015027403.1"/>
    <property type="gene ID" value="ENSORLG00015009479.1"/>
</dbReference>
<dbReference type="GO" id="GO:0000127">
    <property type="term" value="C:transcription factor TFIIIC complex"/>
    <property type="evidence" value="ECO:0007669"/>
    <property type="project" value="InterPro"/>
</dbReference>
<dbReference type="Pfam" id="PF04182">
    <property type="entry name" value="B-block_TFIIIC"/>
    <property type="match status" value="1"/>
</dbReference>
<reference evidence="8 9" key="2">
    <citation type="submission" date="2017-04" db="EMBL/GenBank/DDBJ databases">
        <title>CpG methylation of centromeres and impact of large insertions on vertebrate speciation.</title>
        <authorList>
            <person name="Ichikawa K."/>
            <person name="Yoshimura J."/>
            <person name="Morishita S."/>
        </authorList>
    </citation>
    <scope>NUCLEOTIDE SEQUENCE</scope>
    <source>
        <strain evidence="8 9">HSOK</strain>
    </source>
</reference>
<dbReference type="GO" id="GO:0005634">
    <property type="term" value="C:nucleus"/>
    <property type="evidence" value="ECO:0007669"/>
    <property type="project" value="UniProtKB-SubCell"/>
</dbReference>
<protein>
    <submittedName>
        <fullName evidence="8">Uncharacterized protein</fullName>
    </submittedName>
</protein>
<reference key="1">
    <citation type="journal article" date="2007" name="Nature">
        <title>The medaka draft genome and insights into vertebrate genome evolution.</title>
        <authorList>
            <person name="Kasahara M."/>
            <person name="Naruse K."/>
            <person name="Sasaki S."/>
            <person name="Nakatani Y."/>
            <person name="Qu W."/>
            <person name="Ahsan B."/>
            <person name="Yamada T."/>
            <person name="Nagayasu Y."/>
            <person name="Doi K."/>
            <person name="Kasai Y."/>
            <person name="Jindo T."/>
            <person name="Kobayashi D."/>
            <person name="Shimada A."/>
            <person name="Toyoda A."/>
            <person name="Kuroki Y."/>
            <person name="Fujiyama A."/>
            <person name="Sasaki T."/>
            <person name="Shimizu A."/>
            <person name="Asakawa S."/>
            <person name="Shimizu N."/>
            <person name="Hashimoto S."/>
            <person name="Yang J."/>
            <person name="Lee Y."/>
            <person name="Matsushima K."/>
            <person name="Sugano S."/>
            <person name="Sakaizumi M."/>
            <person name="Narita T."/>
            <person name="Ohishi K."/>
            <person name="Haga S."/>
            <person name="Ohta F."/>
            <person name="Nomoto H."/>
            <person name="Nogata K."/>
            <person name="Morishita T."/>
            <person name="Endo T."/>
            <person name="Shin-I T."/>
            <person name="Takeda H."/>
            <person name="Morishita S."/>
            <person name="Kohara Y."/>
        </authorList>
    </citation>
    <scope>NUCLEOTIDE SEQUENCE [LARGE SCALE GENOMIC DNA]</scope>
    <source>
        <strain>Hd-rR</strain>
    </source>
</reference>
<evidence type="ECO:0000259" key="6">
    <source>
        <dbReference type="Pfam" id="PF04182"/>
    </source>
</evidence>
<reference evidence="8" key="4">
    <citation type="submission" date="2025-09" db="UniProtKB">
        <authorList>
            <consortium name="Ensembl"/>
        </authorList>
    </citation>
    <scope>IDENTIFICATION</scope>
    <source>
        <strain evidence="8">HSOK</strain>
    </source>
</reference>
<evidence type="ECO:0000313" key="9">
    <source>
        <dbReference type="Proteomes" id="UP000265200"/>
    </source>
</evidence>
<sequence>MDPLSTVVDEVALEGLDGITIPTLWIRLGTVQPKFPLKLDEFTKEFIWKSLVNNRDLRFYELPQERPDVFGENDSGIGLETQLSCSDDYKDIYSLHVIPENKDGIQGSCNFFKERKDITKQIRSMFFGYGRKLVIVASQAVRFRALIGAENDPDLKMSNDSYCVLERVGRARWQGELQSNLHNGIFSSDARKLHYLRKPLVKHDLISLQPFSLRLKSGQQQHTLLLLLKRFHLNRRTKYDKMMEYVSDFLQQFPGQFTTVDAFKQHLVSHVQIYLLLNVDSL</sequence>
<keyword evidence="2" id="KW-0597">Phosphoprotein</keyword>
<evidence type="ECO:0000256" key="4">
    <source>
        <dbReference type="ARBA" id="ARBA00023163"/>
    </source>
</evidence>
<name>A0A3P9J5I9_ORYLA</name>
<dbReference type="InterPro" id="IPR044210">
    <property type="entry name" value="Tfc3-like"/>
</dbReference>
<accession>A0A3P9J5I9</accession>
<organism evidence="8 9">
    <name type="scientific">Oryzias latipes</name>
    <name type="common">Japanese rice fish</name>
    <name type="synonym">Japanese killifish</name>
    <dbReference type="NCBI Taxonomy" id="8090"/>
    <lineage>
        <taxon>Eukaryota</taxon>
        <taxon>Metazoa</taxon>
        <taxon>Chordata</taxon>
        <taxon>Craniata</taxon>
        <taxon>Vertebrata</taxon>
        <taxon>Euteleostomi</taxon>
        <taxon>Actinopterygii</taxon>
        <taxon>Neopterygii</taxon>
        <taxon>Teleostei</taxon>
        <taxon>Neoteleostei</taxon>
        <taxon>Acanthomorphata</taxon>
        <taxon>Ovalentaria</taxon>
        <taxon>Atherinomorphae</taxon>
        <taxon>Beloniformes</taxon>
        <taxon>Adrianichthyidae</taxon>
        <taxon>Oryziinae</taxon>
        <taxon>Oryzias</taxon>
    </lineage>
</organism>
<evidence type="ECO:0000256" key="5">
    <source>
        <dbReference type="ARBA" id="ARBA00023242"/>
    </source>
</evidence>
<keyword evidence="5" id="KW-0539">Nucleus</keyword>
<evidence type="ECO:0000259" key="7">
    <source>
        <dbReference type="Pfam" id="PF23704"/>
    </source>
</evidence>
<keyword evidence="3" id="KW-0238">DNA-binding</keyword>
<dbReference type="Proteomes" id="UP000265200">
    <property type="component" value="Chromosome 1"/>
</dbReference>
<dbReference type="GO" id="GO:0006384">
    <property type="term" value="P:transcription initiation at RNA polymerase III promoter"/>
    <property type="evidence" value="ECO:0007669"/>
    <property type="project" value="InterPro"/>
</dbReference>
<reference evidence="8" key="3">
    <citation type="submission" date="2025-08" db="UniProtKB">
        <authorList>
            <consortium name="Ensembl"/>
        </authorList>
    </citation>
    <scope>IDENTIFICATION</scope>
    <source>
        <strain evidence="8">HSOK</strain>
    </source>
</reference>
<dbReference type="InterPro" id="IPR007309">
    <property type="entry name" value="TFIIIC_Bblock-bd"/>
</dbReference>
<feature type="domain" description="B-block binding subunit of TFIIIC" evidence="6">
    <location>
        <begin position="159"/>
        <end position="232"/>
    </location>
</feature>
<proteinExistence type="predicted"/>
<keyword evidence="4" id="KW-0804">Transcription</keyword>
<evidence type="ECO:0000256" key="2">
    <source>
        <dbReference type="ARBA" id="ARBA00022553"/>
    </source>
</evidence>
<evidence type="ECO:0000256" key="1">
    <source>
        <dbReference type="ARBA" id="ARBA00004123"/>
    </source>
</evidence>
<comment type="subcellular location">
    <subcellularLocation>
        <location evidence="1">Nucleus</location>
    </subcellularLocation>
</comment>
<dbReference type="GO" id="GO:0003677">
    <property type="term" value="F:DNA binding"/>
    <property type="evidence" value="ECO:0007669"/>
    <property type="project" value="UniProtKB-KW"/>
</dbReference>